<keyword evidence="2" id="KW-1133">Transmembrane helix</keyword>
<reference evidence="4 5" key="1">
    <citation type="submission" date="2016-08" db="EMBL/GenBank/DDBJ databases">
        <title>Draft genome of the agarase producing Sphingomonas sp. MCT13.</title>
        <authorList>
            <person name="D'Andrea M.M."/>
            <person name="Rossolini G.M."/>
            <person name="Thaller M.C."/>
        </authorList>
    </citation>
    <scope>NUCLEOTIDE SEQUENCE [LARGE SCALE GENOMIC DNA]</scope>
    <source>
        <strain evidence="4 5">MCT13</strain>
    </source>
</reference>
<dbReference type="Proteomes" id="UP000094487">
    <property type="component" value="Unassembled WGS sequence"/>
</dbReference>
<evidence type="ECO:0000256" key="2">
    <source>
        <dbReference type="SAM" id="Phobius"/>
    </source>
</evidence>
<comment type="caution">
    <text evidence="4">The sequence shown here is derived from an EMBL/GenBank/DDBJ whole genome shotgun (WGS) entry which is preliminary data.</text>
</comment>
<keyword evidence="2" id="KW-0472">Membrane</keyword>
<proteinExistence type="predicted"/>
<organism evidence="4 5">
    <name type="scientific">Sphingomonas turrisvirgatae</name>
    <dbReference type="NCBI Taxonomy" id="1888892"/>
    <lineage>
        <taxon>Bacteria</taxon>
        <taxon>Pseudomonadati</taxon>
        <taxon>Pseudomonadota</taxon>
        <taxon>Alphaproteobacteria</taxon>
        <taxon>Sphingomonadales</taxon>
        <taxon>Sphingomonadaceae</taxon>
        <taxon>Sphingomonas</taxon>
    </lineage>
</organism>
<dbReference type="OrthoDB" id="9795572at2"/>
<feature type="domain" description="PilZ" evidence="3">
    <location>
        <begin position="17"/>
        <end position="96"/>
    </location>
</feature>
<evidence type="ECO:0000313" key="5">
    <source>
        <dbReference type="Proteomes" id="UP000094487"/>
    </source>
</evidence>
<dbReference type="EMBL" id="MDDS01000081">
    <property type="protein sequence ID" value="ODP36141.1"/>
    <property type="molecule type" value="Genomic_DNA"/>
</dbReference>
<evidence type="ECO:0000313" key="4">
    <source>
        <dbReference type="EMBL" id="ODP36141.1"/>
    </source>
</evidence>
<evidence type="ECO:0000259" key="3">
    <source>
        <dbReference type="Pfam" id="PF07238"/>
    </source>
</evidence>
<dbReference type="InterPro" id="IPR009875">
    <property type="entry name" value="PilZ_domain"/>
</dbReference>
<gene>
    <name evidence="4" type="ORF">BFL28_06940</name>
</gene>
<dbReference type="Pfam" id="PF07238">
    <property type="entry name" value="PilZ"/>
    <property type="match status" value="1"/>
</dbReference>
<dbReference type="GO" id="GO:0035438">
    <property type="term" value="F:cyclic-di-GMP binding"/>
    <property type="evidence" value="ECO:0007669"/>
    <property type="project" value="InterPro"/>
</dbReference>
<keyword evidence="2" id="KW-0812">Transmembrane</keyword>
<sequence length="170" mass="17450">MAAISGQLDAPIEGASRRSGGRRTLHLRAQETAALGGAEVLVLDISTTGLLLQTHGAIAIDETIELELPGATPVGATVKWSNGQFYGCEFVEPVSNAFVSAALLRSPPQPAAPISMPEAPVSMPDAEISDPVTDLQATTGKLSMRVRLAVIAGLAVLSWAAVAAVVIALT</sequence>
<accession>A0A1E3LQV2</accession>
<name>A0A1E3LQV2_9SPHN</name>
<dbReference type="RefSeq" id="WP_069322010.1">
    <property type="nucleotide sequence ID" value="NZ_MDDS01000081.1"/>
</dbReference>
<evidence type="ECO:0000256" key="1">
    <source>
        <dbReference type="SAM" id="MobiDB-lite"/>
    </source>
</evidence>
<dbReference type="SUPFAM" id="SSF141371">
    <property type="entry name" value="PilZ domain-like"/>
    <property type="match status" value="1"/>
</dbReference>
<protein>
    <recommendedName>
        <fullName evidence="3">PilZ domain-containing protein</fullName>
    </recommendedName>
</protein>
<feature type="transmembrane region" description="Helical" evidence="2">
    <location>
        <begin position="148"/>
        <end position="169"/>
    </location>
</feature>
<keyword evidence="5" id="KW-1185">Reference proteome</keyword>
<feature type="region of interest" description="Disordered" evidence="1">
    <location>
        <begin position="1"/>
        <end position="23"/>
    </location>
</feature>
<dbReference type="AlphaFoldDB" id="A0A1E3LQV2"/>
<dbReference type="STRING" id="1888892.BFL28_06940"/>